<feature type="chain" id="PRO_5012377847" evidence="5">
    <location>
        <begin position="18"/>
        <end position="415"/>
    </location>
</feature>
<evidence type="ECO:0000259" key="6">
    <source>
        <dbReference type="Pfam" id="PF07687"/>
    </source>
</evidence>
<dbReference type="GO" id="GO:0046872">
    <property type="term" value="F:metal ion binding"/>
    <property type="evidence" value="ECO:0007669"/>
    <property type="project" value="UniProtKB-KW"/>
</dbReference>
<evidence type="ECO:0000313" key="7">
    <source>
        <dbReference type="EMBL" id="OYQ27824.1"/>
    </source>
</evidence>
<accession>A0A255YGM0</accession>
<dbReference type="InterPro" id="IPR011650">
    <property type="entry name" value="Peptidase_M20_dimer"/>
</dbReference>
<comment type="caution">
    <text evidence="7">The sequence shown here is derived from an EMBL/GenBank/DDBJ whole genome shotgun (WGS) entry which is preliminary data.</text>
</comment>
<comment type="cofactor">
    <cofactor evidence="1">
        <name>Zn(2+)</name>
        <dbReference type="ChEBI" id="CHEBI:29105"/>
    </cofactor>
</comment>
<dbReference type="EMBL" id="NOXT01000112">
    <property type="protein sequence ID" value="OYQ27824.1"/>
    <property type="molecule type" value="Genomic_DNA"/>
</dbReference>
<gene>
    <name evidence="7" type="ORF">CHU93_09845</name>
</gene>
<dbReference type="Gene3D" id="3.30.70.360">
    <property type="match status" value="1"/>
</dbReference>
<dbReference type="SUPFAM" id="SSF53187">
    <property type="entry name" value="Zn-dependent exopeptidases"/>
    <property type="match status" value="1"/>
</dbReference>
<keyword evidence="2" id="KW-0479">Metal-binding</keyword>
<dbReference type="AlphaFoldDB" id="A0A255YGM0"/>
<dbReference type="Proteomes" id="UP000216991">
    <property type="component" value="Unassembled WGS sequence"/>
</dbReference>
<evidence type="ECO:0000256" key="2">
    <source>
        <dbReference type="ARBA" id="ARBA00022723"/>
    </source>
</evidence>
<dbReference type="InterPro" id="IPR001261">
    <property type="entry name" value="ArgE/DapE_CS"/>
</dbReference>
<dbReference type="SUPFAM" id="SSF55031">
    <property type="entry name" value="Bacterial exopeptidase dimerisation domain"/>
    <property type="match status" value="1"/>
</dbReference>
<dbReference type="Pfam" id="PF01546">
    <property type="entry name" value="Peptidase_M20"/>
    <property type="match status" value="1"/>
</dbReference>
<dbReference type="PROSITE" id="PS00758">
    <property type="entry name" value="ARGE_DAPE_CPG2_1"/>
    <property type="match status" value="1"/>
</dbReference>
<keyword evidence="3" id="KW-0378">Hydrolase</keyword>
<sequence length="415" mass="43338">MRTLLLSALFLASPALALPGAQPKAMQAAHAKIAADYETTIAEVIELTEIPAPPFRETARGARMAEKFQALGLTDVHVDAVGNVIGTRPGKDRTAKALMVAAHLDTVFPPDVPIKVRREGDTLHAPGIGDTTVTLAALLAFNRALNAANITPPRDIIFVANVGEEGQGDLRGVRHLFSASSLKPRIGDFISFDGSNVARIVNGGVGSRRYRVAFKGPGGHSYGAFGIVNPMAAMAGTVQGLYKIVPPTDVKTTFAASTIAGGTSVNSIPNLILAEFDMRSASTANLKALESQVLKIIEDSVAAENAARDTRYGKISAVPELIGDRPAGTTPATDPLVQTAARILKAGGYDAELMPSSTDSNIPISLGLPAITLGAGGGGFRAHALDEYVNVERTAFVKGLTTAFDIVVEAANIKR</sequence>
<reference evidence="7 8" key="1">
    <citation type="submission" date="2017-07" db="EMBL/GenBank/DDBJ databases">
        <title>Sandarakinorhabdus cyanobacteriorum sp. nov., a novel bacterium isolated from cyanobacterial aggregates in a eutrophic lake.</title>
        <authorList>
            <person name="Cai H."/>
        </authorList>
    </citation>
    <scope>NUCLEOTIDE SEQUENCE [LARGE SCALE GENOMIC DNA]</scope>
    <source>
        <strain evidence="7 8">TH057</strain>
    </source>
</reference>
<evidence type="ECO:0000313" key="8">
    <source>
        <dbReference type="Proteomes" id="UP000216991"/>
    </source>
</evidence>
<keyword evidence="8" id="KW-1185">Reference proteome</keyword>
<dbReference type="GO" id="GO:0016787">
    <property type="term" value="F:hydrolase activity"/>
    <property type="evidence" value="ECO:0007669"/>
    <property type="project" value="UniProtKB-KW"/>
</dbReference>
<dbReference type="Gene3D" id="3.40.630.10">
    <property type="entry name" value="Zn peptidases"/>
    <property type="match status" value="1"/>
</dbReference>
<feature type="domain" description="Peptidase M20 dimerisation" evidence="6">
    <location>
        <begin position="206"/>
        <end position="299"/>
    </location>
</feature>
<dbReference type="PANTHER" id="PTHR43808">
    <property type="entry name" value="ACETYLORNITHINE DEACETYLASE"/>
    <property type="match status" value="1"/>
</dbReference>
<protein>
    <submittedName>
        <fullName evidence="7">Peptidase M20</fullName>
    </submittedName>
</protein>
<organism evidence="7 8">
    <name type="scientific">Sandarakinorhabdus cyanobacteriorum</name>
    <dbReference type="NCBI Taxonomy" id="1981098"/>
    <lineage>
        <taxon>Bacteria</taxon>
        <taxon>Pseudomonadati</taxon>
        <taxon>Pseudomonadota</taxon>
        <taxon>Alphaproteobacteria</taxon>
        <taxon>Sphingomonadales</taxon>
        <taxon>Sphingosinicellaceae</taxon>
        <taxon>Sandarakinorhabdus</taxon>
    </lineage>
</organism>
<dbReference type="OrthoDB" id="9776600at2"/>
<evidence type="ECO:0000256" key="3">
    <source>
        <dbReference type="ARBA" id="ARBA00022801"/>
    </source>
</evidence>
<dbReference type="InterPro" id="IPR036264">
    <property type="entry name" value="Bact_exopeptidase_dim_dom"/>
</dbReference>
<dbReference type="Pfam" id="PF07687">
    <property type="entry name" value="M20_dimer"/>
    <property type="match status" value="1"/>
</dbReference>
<proteinExistence type="predicted"/>
<evidence type="ECO:0000256" key="1">
    <source>
        <dbReference type="ARBA" id="ARBA00001947"/>
    </source>
</evidence>
<name>A0A255YGM0_9SPHN</name>
<keyword evidence="5" id="KW-0732">Signal</keyword>
<evidence type="ECO:0000256" key="5">
    <source>
        <dbReference type="SAM" id="SignalP"/>
    </source>
</evidence>
<evidence type="ECO:0000256" key="4">
    <source>
        <dbReference type="ARBA" id="ARBA00022833"/>
    </source>
</evidence>
<dbReference type="InterPro" id="IPR002933">
    <property type="entry name" value="Peptidase_M20"/>
</dbReference>
<feature type="signal peptide" evidence="5">
    <location>
        <begin position="1"/>
        <end position="17"/>
    </location>
</feature>
<keyword evidence="4" id="KW-0862">Zinc</keyword>
<dbReference type="RefSeq" id="WP_094473932.1">
    <property type="nucleotide sequence ID" value="NZ_NOXT01000112.1"/>
</dbReference>
<dbReference type="PANTHER" id="PTHR43808:SF17">
    <property type="entry name" value="PEPTIDASE M20"/>
    <property type="match status" value="1"/>
</dbReference>
<dbReference type="InterPro" id="IPR050072">
    <property type="entry name" value="Peptidase_M20A"/>
</dbReference>